<keyword evidence="4 10" id="KW-0808">Transferase</keyword>
<evidence type="ECO:0000256" key="4">
    <source>
        <dbReference type="ARBA" id="ARBA00022679"/>
    </source>
</evidence>
<feature type="transmembrane region" description="Helical" evidence="8">
    <location>
        <begin position="330"/>
        <end position="349"/>
    </location>
</feature>
<keyword evidence="2" id="KW-1003">Cell membrane</keyword>
<gene>
    <name evidence="10" type="ORF">GYA27_02220</name>
</gene>
<feature type="transmembrane region" description="Helical" evidence="8">
    <location>
        <begin position="153"/>
        <end position="174"/>
    </location>
</feature>
<evidence type="ECO:0000313" key="11">
    <source>
        <dbReference type="Proteomes" id="UP000526033"/>
    </source>
</evidence>
<keyword evidence="7 8" id="KW-0472">Membrane</keyword>
<feature type="transmembrane region" description="Helical" evidence="8">
    <location>
        <begin position="104"/>
        <end position="125"/>
    </location>
</feature>
<dbReference type="InterPro" id="IPR038731">
    <property type="entry name" value="RgtA/B/C-like"/>
</dbReference>
<evidence type="ECO:0000259" key="9">
    <source>
        <dbReference type="Pfam" id="PF13231"/>
    </source>
</evidence>
<feature type="transmembrane region" description="Helical" evidence="8">
    <location>
        <begin position="194"/>
        <end position="213"/>
    </location>
</feature>
<feature type="transmembrane region" description="Helical" evidence="8">
    <location>
        <begin position="284"/>
        <end position="309"/>
    </location>
</feature>
<dbReference type="Proteomes" id="UP000526033">
    <property type="component" value="Unassembled WGS sequence"/>
</dbReference>
<sequence>MPLVNPIRRMSLKRIGLILIFVLVYLVTRVPRLQNDIINPDGVNWHYRSQQFINGLKYGDLNKTYQHYHPGVTVMWITAPAIELYRQIPGNDKYDMYNFMGFDFVAKFSLVLAQLILTLVIVFYLTKIIGFNKSLLAMSILSLEPFFVGNSRLYHLDILLSLFLFLSLCLYYLALQNDSKKYFMLTGISVGLAFLTKTIGIVLFAYLVLYTLLIGFINKKSKHNLLMVFIFIVSFCASVFAFFPALWVNAAYIIPNLFSEGMRVGVRKGHDVIVLGEDVMDGGILFYPLVLLIKLSPFLLSGFLAYVIITLKSFRNFLHLSKIKQLLSDNFTLLLIGFYLGYFIIMTVPSKKLDRYMLVEYPVFAYCTLLFFNTIHNYYKNKKAVILAGLLGFSIFVIVPLFELFPFYFTYTSPVVGNATYANSLIGQKPFGVGIYDVKDFILKKYGYYPRLAFVDVKPIESIYPSRLVRDIREVAVEEYDLAVLGPNEEFPPRVERSPFKLVKDSSIYINGLEYWRIYVKRPK</sequence>
<dbReference type="GO" id="GO:0005886">
    <property type="term" value="C:plasma membrane"/>
    <property type="evidence" value="ECO:0007669"/>
    <property type="project" value="UniProtKB-SubCell"/>
</dbReference>
<evidence type="ECO:0000256" key="6">
    <source>
        <dbReference type="ARBA" id="ARBA00022989"/>
    </source>
</evidence>
<dbReference type="InterPro" id="IPR050297">
    <property type="entry name" value="LipidA_mod_glycosyltrf_83"/>
</dbReference>
<feature type="transmembrane region" description="Helical" evidence="8">
    <location>
        <begin position="12"/>
        <end position="28"/>
    </location>
</feature>
<feature type="transmembrane region" description="Helical" evidence="8">
    <location>
        <begin position="355"/>
        <end position="372"/>
    </location>
</feature>
<evidence type="ECO:0000256" key="8">
    <source>
        <dbReference type="SAM" id="Phobius"/>
    </source>
</evidence>
<name>A0A7X9DKL9_UNCKA</name>
<evidence type="ECO:0000256" key="5">
    <source>
        <dbReference type="ARBA" id="ARBA00022692"/>
    </source>
</evidence>
<dbReference type="PANTHER" id="PTHR33908:SF11">
    <property type="entry name" value="MEMBRANE PROTEIN"/>
    <property type="match status" value="1"/>
</dbReference>
<dbReference type="PANTHER" id="PTHR33908">
    <property type="entry name" value="MANNOSYLTRANSFERASE YKCB-RELATED"/>
    <property type="match status" value="1"/>
</dbReference>
<feature type="transmembrane region" description="Helical" evidence="8">
    <location>
        <begin position="384"/>
        <end position="409"/>
    </location>
</feature>
<reference evidence="10 11" key="1">
    <citation type="journal article" date="2020" name="Biotechnol. Biofuels">
        <title>New insights from the biogas microbiome by comprehensive genome-resolved metagenomics of nearly 1600 species originating from multiple anaerobic digesters.</title>
        <authorList>
            <person name="Campanaro S."/>
            <person name="Treu L."/>
            <person name="Rodriguez-R L.M."/>
            <person name="Kovalovszki A."/>
            <person name="Ziels R.M."/>
            <person name="Maus I."/>
            <person name="Zhu X."/>
            <person name="Kougias P.G."/>
            <person name="Basile A."/>
            <person name="Luo G."/>
            <person name="Schluter A."/>
            <person name="Konstantinidis K.T."/>
            <person name="Angelidaki I."/>
        </authorList>
    </citation>
    <scope>NUCLEOTIDE SEQUENCE [LARGE SCALE GENOMIC DNA]</scope>
    <source>
        <strain evidence="10">AS27yjCOA_165</strain>
    </source>
</reference>
<dbReference type="GO" id="GO:0016763">
    <property type="term" value="F:pentosyltransferase activity"/>
    <property type="evidence" value="ECO:0007669"/>
    <property type="project" value="TreeGrafter"/>
</dbReference>
<evidence type="ECO:0000256" key="2">
    <source>
        <dbReference type="ARBA" id="ARBA00022475"/>
    </source>
</evidence>
<dbReference type="AlphaFoldDB" id="A0A7X9DKL9"/>
<evidence type="ECO:0000256" key="7">
    <source>
        <dbReference type="ARBA" id="ARBA00023136"/>
    </source>
</evidence>
<dbReference type="Pfam" id="PF13231">
    <property type="entry name" value="PMT_2"/>
    <property type="match status" value="1"/>
</dbReference>
<protein>
    <submittedName>
        <fullName evidence="10">Phospholipid carrier-dependent glycosyltransferase</fullName>
    </submittedName>
</protein>
<organism evidence="10 11">
    <name type="scientific">candidate division WWE3 bacterium</name>
    <dbReference type="NCBI Taxonomy" id="2053526"/>
    <lineage>
        <taxon>Bacteria</taxon>
        <taxon>Katanobacteria</taxon>
    </lineage>
</organism>
<comment type="caution">
    <text evidence="10">The sequence shown here is derived from an EMBL/GenBank/DDBJ whole genome shotgun (WGS) entry which is preliminary data.</text>
</comment>
<feature type="transmembrane region" description="Helical" evidence="8">
    <location>
        <begin position="225"/>
        <end position="254"/>
    </location>
</feature>
<evidence type="ECO:0000256" key="3">
    <source>
        <dbReference type="ARBA" id="ARBA00022676"/>
    </source>
</evidence>
<proteinExistence type="predicted"/>
<dbReference type="GO" id="GO:0009103">
    <property type="term" value="P:lipopolysaccharide biosynthetic process"/>
    <property type="evidence" value="ECO:0007669"/>
    <property type="project" value="UniProtKB-ARBA"/>
</dbReference>
<evidence type="ECO:0000256" key="1">
    <source>
        <dbReference type="ARBA" id="ARBA00004651"/>
    </source>
</evidence>
<accession>A0A7X9DKL9</accession>
<keyword evidence="5 8" id="KW-0812">Transmembrane</keyword>
<feature type="domain" description="Glycosyltransferase RgtA/B/C/D-like" evidence="9">
    <location>
        <begin position="107"/>
        <end position="233"/>
    </location>
</feature>
<dbReference type="EMBL" id="JAAZNL010000020">
    <property type="protein sequence ID" value="NMB69993.1"/>
    <property type="molecule type" value="Genomic_DNA"/>
</dbReference>
<keyword evidence="3" id="KW-0328">Glycosyltransferase</keyword>
<evidence type="ECO:0000313" key="10">
    <source>
        <dbReference type="EMBL" id="NMB69993.1"/>
    </source>
</evidence>
<comment type="subcellular location">
    <subcellularLocation>
        <location evidence="1">Cell membrane</location>
        <topology evidence="1">Multi-pass membrane protein</topology>
    </subcellularLocation>
</comment>
<keyword evidence="6 8" id="KW-1133">Transmembrane helix</keyword>